<comment type="subcellular location">
    <subcellularLocation>
        <location evidence="1">Membrane</location>
        <topology evidence="1">Multi-pass membrane protein</topology>
    </subcellularLocation>
</comment>
<accession>A0A1I5R2L7</accession>
<sequence length="427" mass="47718">MARSVEHLAAFAVILFFVPLKTNLSGIELYIADLIGIASLGVMGIATTRGRLYHSTIQASSFIFLFVLYILLVGTLSDAPAKFVLIEMVQWLSVAAFLGMLHQAGLLASPRFLSLVALYALAGSLYTAAWHLAQPGMPDFKQLANTKYFFGFTCAMLYLLRQHISYSRVLFAIAFVLLVMSEERKALLGVVMMIACDQLFCQQTHHQRERTTRVALITFMLFGGLLAAFSVWYMVGLNNILDTLEFTRFDILFADQQAAQWDSELWRKLLLANGFSLFQENPIFGVGPKMLPAHIAPYFQNEVLAIYTHNFALDVAVEYGAVGLSILIGGFLIALMRLFRARMENPVAFLLGVYILSMVLFVAVNSTIMLMFLLPLFINVRSESFAQRLSQKTSRYRAVSTNRESTPSSFPTSASIIIDPIPPHEEK</sequence>
<dbReference type="InterPro" id="IPR007016">
    <property type="entry name" value="O-antigen_ligase-rel_domated"/>
</dbReference>
<keyword evidence="3 6" id="KW-1133">Transmembrane helix</keyword>
<evidence type="ECO:0000256" key="2">
    <source>
        <dbReference type="ARBA" id="ARBA00022692"/>
    </source>
</evidence>
<protein>
    <submittedName>
        <fullName evidence="8">O-Antigen ligase</fullName>
    </submittedName>
</protein>
<keyword evidence="2 6" id="KW-0812">Transmembrane</keyword>
<dbReference type="GO" id="GO:0016874">
    <property type="term" value="F:ligase activity"/>
    <property type="evidence" value="ECO:0007669"/>
    <property type="project" value="UniProtKB-KW"/>
</dbReference>
<dbReference type="InterPro" id="IPR051533">
    <property type="entry name" value="WaaL-like"/>
</dbReference>
<feature type="transmembrane region" description="Helical" evidence="6">
    <location>
        <begin position="214"/>
        <end position="235"/>
    </location>
</feature>
<evidence type="ECO:0000256" key="3">
    <source>
        <dbReference type="ARBA" id="ARBA00022989"/>
    </source>
</evidence>
<dbReference type="EMBL" id="FOWR01000016">
    <property type="protein sequence ID" value="SFP52768.1"/>
    <property type="molecule type" value="Genomic_DNA"/>
</dbReference>
<dbReference type="STRING" id="1121869.SAMN03084138_02433"/>
<dbReference type="PANTHER" id="PTHR37422">
    <property type="entry name" value="TEICHURONIC ACID BIOSYNTHESIS PROTEIN TUAE"/>
    <property type="match status" value="1"/>
</dbReference>
<dbReference type="OrthoDB" id="5900671at2"/>
<evidence type="ECO:0000259" key="7">
    <source>
        <dbReference type="Pfam" id="PF04932"/>
    </source>
</evidence>
<feature type="transmembrane region" description="Helical" evidence="6">
    <location>
        <begin position="83"/>
        <end position="101"/>
    </location>
</feature>
<evidence type="ECO:0000256" key="1">
    <source>
        <dbReference type="ARBA" id="ARBA00004141"/>
    </source>
</evidence>
<evidence type="ECO:0000313" key="9">
    <source>
        <dbReference type="Proteomes" id="UP000182692"/>
    </source>
</evidence>
<evidence type="ECO:0000313" key="8">
    <source>
        <dbReference type="EMBL" id="SFP52768.1"/>
    </source>
</evidence>
<evidence type="ECO:0000256" key="6">
    <source>
        <dbReference type="SAM" id="Phobius"/>
    </source>
</evidence>
<name>A0A1I5R2L7_9GAMM</name>
<feature type="transmembrane region" description="Helical" evidence="6">
    <location>
        <begin position="7"/>
        <end position="24"/>
    </location>
</feature>
<proteinExistence type="predicted"/>
<feature type="region of interest" description="Disordered" evidence="5">
    <location>
        <begin position="397"/>
        <end position="427"/>
    </location>
</feature>
<dbReference type="RefSeq" id="WP_017016832.1">
    <property type="nucleotide sequence ID" value="NZ_FOWR01000016.1"/>
</dbReference>
<keyword evidence="4 6" id="KW-0472">Membrane</keyword>
<feature type="transmembrane region" description="Helical" evidence="6">
    <location>
        <begin position="59"/>
        <end position="77"/>
    </location>
</feature>
<reference evidence="8 9" key="1">
    <citation type="submission" date="2016-10" db="EMBL/GenBank/DDBJ databases">
        <authorList>
            <person name="de Groot N.N."/>
        </authorList>
    </citation>
    <scope>NUCLEOTIDE SEQUENCE [LARGE SCALE GENOMIC DNA]</scope>
    <source>
        <strain evidence="8 9">DSM 15893</strain>
    </source>
</reference>
<evidence type="ECO:0000256" key="4">
    <source>
        <dbReference type="ARBA" id="ARBA00023136"/>
    </source>
</evidence>
<feature type="transmembrane region" description="Helical" evidence="6">
    <location>
        <begin position="113"/>
        <end position="132"/>
    </location>
</feature>
<feature type="compositionally biased region" description="Polar residues" evidence="5">
    <location>
        <begin position="397"/>
        <end position="415"/>
    </location>
</feature>
<dbReference type="Proteomes" id="UP000182692">
    <property type="component" value="Unassembled WGS sequence"/>
</dbReference>
<organism evidence="8 9">
    <name type="scientific">Enterovibrio norvegicus DSM 15893</name>
    <dbReference type="NCBI Taxonomy" id="1121869"/>
    <lineage>
        <taxon>Bacteria</taxon>
        <taxon>Pseudomonadati</taxon>
        <taxon>Pseudomonadota</taxon>
        <taxon>Gammaproteobacteria</taxon>
        <taxon>Vibrionales</taxon>
        <taxon>Vibrionaceae</taxon>
        <taxon>Enterovibrio</taxon>
    </lineage>
</organism>
<feature type="transmembrane region" description="Helical" evidence="6">
    <location>
        <begin position="351"/>
        <end position="378"/>
    </location>
</feature>
<feature type="domain" description="O-antigen ligase-related" evidence="7">
    <location>
        <begin position="170"/>
        <end position="328"/>
    </location>
</feature>
<dbReference type="PANTHER" id="PTHR37422:SF13">
    <property type="entry name" value="LIPOPOLYSACCHARIDE BIOSYNTHESIS PROTEIN PA4999-RELATED"/>
    <property type="match status" value="1"/>
</dbReference>
<feature type="transmembrane region" description="Helical" evidence="6">
    <location>
        <begin position="319"/>
        <end position="339"/>
    </location>
</feature>
<gene>
    <name evidence="8" type="ORF">SAMN03084138_02433</name>
</gene>
<dbReference type="AlphaFoldDB" id="A0A1I5R2L7"/>
<dbReference type="Pfam" id="PF04932">
    <property type="entry name" value="Wzy_C"/>
    <property type="match status" value="1"/>
</dbReference>
<dbReference type="GeneID" id="35870988"/>
<feature type="transmembrane region" description="Helical" evidence="6">
    <location>
        <begin position="165"/>
        <end position="180"/>
    </location>
</feature>
<dbReference type="GO" id="GO:0016020">
    <property type="term" value="C:membrane"/>
    <property type="evidence" value="ECO:0007669"/>
    <property type="project" value="UniProtKB-SubCell"/>
</dbReference>
<keyword evidence="8" id="KW-0436">Ligase</keyword>
<evidence type="ECO:0000256" key="5">
    <source>
        <dbReference type="SAM" id="MobiDB-lite"/>
    </source>
</evidence>